<evidence type="ECO:0000259" key="7">
    <source>
        <dbReference type="Pfam" id="PF00551"/>
    </source>
</evidence>
<dbReference type="STRING" id="401053.AciPR4_0504"/>
<dbReference type="PANTHER" id="PTHR43369">
    <property type="entry name" value="PHOSPHORIBOSYLGLYCINAMIDE FORMYLTRANSFERASE"/>
    <property type="match status" value="1"/>
</dbReference>
<evidence type="ECO:0000256" key="6">
    <source>
        <dbReference type="HAMAP-Rule" id="MF_01930"/>
    </source>
</evidence>
<feature type="binding site" evidence="6">
    <location>
        <begin position="89"/>
        <end position="92"/>
    </location>
    <ligand>
        <name>(6R)-10-formyltetrahydrofolate</name>
        <dbReference type="ChEBI" id="CHEBI:195366"/>
    </ligand>
</feature>
<evidence type="ECO:0000256" key="3">
    <source>
        <dbReference type="ARBA" id="ARBA00022755"/>
    </source>
</evidence>
<dbReference type="EMBL" id="CP002467">
    <property type="protein sequence ID" value="ADV81339.1"/>
    <property type="molecule type" value="Genomic_DNA"/>
</dbReference>
<dbReference type="InterPro" id="IPR001555">
    <property type="entry name" value="GART_AS"/>
</dbReference>
<dbReference type="RefSeq" id="WP_013567072.1">
    <property type="nucleotide sequence ID" value="NC_014963.1"/>
</dbReference>
<feature type="active site" description="Proton donor" evidence="6">
    <location>
        <position position="108"/>
    </location>
</feature>
<dbReference type="KEGG" id="tsa:AciPR4_0504"/>
<keyword evidence="2 6" id="KW-0808">Transferase</keyword>
<feature type="binding site" evidence="6">
    <location>
        <position position="106"/>
    </location>
    <ligand>
        <name>(6R)-10-formyltetrahydrofolate</name>
        <dbReference type="ChEBI" id="CHEBI:195366"/>
    </ligand>
</feature>
<evidence type="ECO:0000256" key="5">
    <source>
        <dbReference type="ARBA" id="ARBA00047664"/>
    </source>
</evidence>
<dbReference type="Gene3D" id="3.40.50.170">
    <property type="entry name" value="Formyl transferase, N-terminal domain"/>
    <property type="match status" value="1"/>
</dbReference>
<protein>
    <recommendedName>
        <fullName evidence="6">Phosphoribosylglycinamide formyltransferase</fullName>
        <ecNumber evidence="6">2.1.2.2</ecNumber>
    </recommendedName>
    <alternativeName>
        <fullName evidence="6">5'-phosphoribosylglycinamide transformylase</fullName>
    </alternativeName>
    <alternativeName>
        <fullName evidence="6">GAR transformylase</fullName>
        <shortName evidence="6">GART</shortName>
    </alternativeName>
</protein>
<evidence type="ECO:0000256" key="4">
    <source>
        <dbReference type="ARBA" id="ARBA00038440"/>
    </source>
</evidence>
<dbReference type="GO" id="GO:0004644">
    <property type="term" value="F:phosphoribosylglycinamide formyltransferase activity"/>
    <property type="evidence" value="ECO:0007669"/>
    <property type="project" value="UniProtKB-UniRule"/>
</dbReference>
<comment type="similarity">
    <text evidence="4 6">Belongs to the GART family.</text>
</comment>
<dbReference type="SUPFAM" id="SSF53328">
    <property type="entry name" value="Formyltransferase"/>
    <property type="match status" value="1"/>
</dbReference>
<evidence type="ECO:0000256" key="2">
    <source>
        <dbReference type="ARBA" id="ARBA00022679"/>
    </source>
</evidence>
<dbReference type="HAMAP" id="MF_01930">
    <property type="entry name" value="PurN"/>
    <property type="match status" value="1"/>
</dbReference>
<comment type="function">
    <text evidence="6">Catalyzes the transfer of a formyl group from 10-formyltetrahydrofolate to 5-phospho-ribosyl-glycinamide (GAR), producing 5-phospho-ribosyl-N-formylglycinamide (FGAR) and tetrahydrofolate.</text>
</comment>
<dbReference type="OrthoDB" id="9806170at2"/>
<comment type="pathway">
    <text evidence="1 6">Purine metabolism; IMP biosynthesis via de novo pathway; N(2)-formyl-N(1)-(5-phospho-D-ribosyl)glycinamide from N(1)-(5-phospho-D-ribosyl)glycinamide (10-formyl THF route): step 1/1.</text>
</comment>
<feature type="domain" description="Formyl transferase N-terminal" evidence="7">
    <location>
        <begin position="1"/>
        <end position="181"/>
    </location>
</feature>
<gene>
    <name evidence="6" type="primary">purN</name>
    <name evidence="8" type="ordered locus">AciPR4_0504</name>
</gene>
<dbReference type="UniPathway" id="UPA00074">
    <property type="reaction ID" value="UER00126"/>
</dbReference>
<dbReference type="CDD" id="cd08645">
    <property type="entry name" value="FMT_core_GART"/>
    <property type="match status" value="1"/>
</dbReference>
<dbReference type="AlphaFoldDB" id="E8V364"/>
<comment type="catalytic activity">
    <reaction evidence="5 6">
        <text>N(1)-(5-phospho-beta-D-ribosyl)glycinamide + (6R)-10-formyltetrahydrofolate = N(2)-formyl-N(1)-(5-phospho-beta-D-ribosyl)glycinamide + (6S)-5,6,7,8-tetrahydrofolate + H(+)</text>
        <dbReference type="Rhea" id="RHEA:15053"/>
        <dbReference type="ChEBI" id="CHEBI:15378"/>
        <dbReference type="ChEBI" id="CHEBI:57453"/>
        <dbReference type="ChEBI" id="CHEBI:143788"/>
        <dbReference type="ChEBI" id="CHEBI:147286"/>
        <dbReference type="ChEBI" id="CHEBI:195366"/>
        <dbReference type="EC" id="2.1.2.2"/>
    </reaction>
</comment>
<reference evidence="8 9" key="1">
    <citation type="journal article" date="2012" name="Stand. Genomic Sci.">
        <title>Complete genome sequence of Terriglobus saanensis type strain SP1PR4(T), an Acidobacteria from tundra soil.</title>
        <authorList>
            <person name="Rawat S.R."/>
            <person name="Mannisto M.K."/>
            <person name="Starovoytov V."/>
            <person name="Goodwin L."/>
            <person name="Nolan M."/>
            <person name="Hauser L."/>
            <person name="Land M."/>
            <person name="Davenport K.W."/>
            <person name="Woyke T."/>
            <person name="Haggblom M.M."/>
        </authorList>
    </citation>
    <scope>NUCLEOTIDE SEQUENCE</scope>
    <source>
        <strain evidence="9">ATCC BAA-1853 / DSM 23119 / SP1PR4</strain>
    </source>
</reference>
<dbReference type="HOGENOM" id="CLU_038395_1_0_0"/>
<name>E8V364_TERSS</name>
<dbReference type="InterPro" id="IPR036477">
    <property type="entry name" value="Formyl_transf_N_sf"/>
</dbReference>
<dbReference type="Pfam" id="PF00551">
    <property type="entry name" value="Formyl_trans_N"/>
    <property type="match status" value="1"/>
</dbReference>
<feature type="site" description="Raises pKa of active site His" evidence="6">
    <location>
        <position position="144"/>
    </location>
</feature>
<dbReference type="NCBIfam" id="TIGR00639">
    <property type="entry name" value="PurN"/>
    <property type="match status" value="1"/>
</dbReference>
<evidence type="ECO:0000256" key="1">
    <source>
        <dbReference type="ARBA" id="ARBA00005054"/>
    </source>
</evidence>
<dbReference type="Proteomes" id="UP000006844">
    <property type="component" value="Chromosome"/>
</dbReference>
<dbReference type="PANTHER" id="PTHR43369:SF2">
    <property type="entry name" value="PHOSPHORIBOSYLGLYCINAMIDE FORMYLTRANSFERASE"/>
    <property type="match status" value="1"/>
</dbReference>
<dbReference type="GO" id="GO:0006189">
    <property type="term" value="P:'de novo' IMP biosynthetic process"/>
    <property type="evidence" value="ECO:0007669"/>
    <property type="project" value="UniProtKB-UniRule"/>
</dbReference>
<keyword evidence="3 6" id="KW-0658">Purine biosynthesis</keyword>
<feature type="binding site" evidence="6">
    <location>
        <position position="64"/>
    </location>
    <ligand>
        <name>(6R)-10-formyltetrahydrofolate</name>
        <dbReference type="ChEBI" id="CHEBI:195366"/>
    </ligand>
</feature>
<dbReference type="GO" id="GO:0005737">
    <property type="term" value="C:cytoplasm"/>
    <property type="evidence" value="ECO:0007669"/>
    <property type="project" value="TreeGrafter"/>
</dbReference>
<proteinExistence type="inferred from homology"/>
<dbReference type="PROSITE" id="PS00373">
    <property type="entry name" value="GART"/>
    <property type="match status" value="1"/>
</dbReference>
<evidence type="ECO:0000313" key="8">
    <source>
        <dbReference type="EMBL" id="ADV81339.1"/>
    </source>
</evidence>
<dbReference type="EC" id="2.1.2.2" evidence="6"/>
<feature type="binding site" evidence="6">
    <location>
        <begin position="11"/>
        <end position="13"/>
    </location>
    <ligand>
        <name>N(1)-(5-phospho-beta-D-ribosyl)glycinamide</name>
        <dbReference type="ChEBI" id="CHEBI:143788"/>
    </ligand>
</feature>
<sequence length="200" mass="21609">MKLGVLLSGRGSNFVAIADAIADGSLEGCSIAVVLSNLPDAGGLAIARERGIEAIAISGKGIPREEHEAKMIATLLEHEVDLVCLAGYMRILTPQFIRAFQNRILNIHPSLLPSFPGTHAQQQAFEYGAKIAGCTVHFVDEEVDHGVIVLQRAVAVEDTDTAETLAERILHEEHAAYPEALRRVLSGAYTVEGRRYIARS</sequence>
<dbReference type="eggNOG" id="COG0299">
    <property type="taxonomic scope" value="Bacteria"/>
</dbReference>
<accession>E8V364</accession>
<organism evidence="8 9">
    <name type="scientific">Terriglobus saanensis (strain ATCC BAA-1853 / DSM 23119 / SP1PR4)</name>
    <dbReference type="NCBI Taxonomy" id="401053"/>
    <lineage>
        <taxon>Bacteria</taxon>
        <taxon>Pseudomonadati</taxon>
        <taxon>Acidobacteriota</taxon>
        <taxon>Terriglobia</taxon>
        <taxon>Terriglobales</taxon>
        <taxon>Acidobacteriaceae</taxon>
        <taxon>Terriglobus</taxon>
    </lineage>
</organism>
<dbReference type="InterPro" id="IPR004607">
    <property type="entry name" value="GART"/>
</dbReference>
<keyword evidence="9" id="KW-1185">Reference proteome</keyword>
<evidence type="ECO:0000313" key="9">
    <source>
        <dbReference type="Proteomes" id="UP000006844"/>
    </source>
</evidence>
<dbReference type="InterPro" id="IPR002376">
    <property type="entry name" value="Formyl_transf_N"/>
</dbReference>